<dbReference type="AlphaFoldDB" id="C1G6G3"/>
<name>C1G6G3_PARBD</name>
<dbReference type="KEGG" id="pbn:PADG_02768"/>
<evidence type="ECO:0000313" key="1">
    <source>
        <dbReference type="EMBL" id="EEH46670.2"/>
    </source>
</evidence>
<dbReference type="Proteomes" id="UP000001628">
    <property type="component" value="Unassembled WGS sequence"/>
</dbReference>
<proteinExistence type="predicted"/>
<protein>
    <submittedName>
        <fullName evidence="1">Uncharacterized protein</fullName>
    </submittedName>
</protein>
<keyword evidence="2" id="KW-1185">Reference proteome</keyword>
<dbReference type="InParanoid" id="C1G6G3"/>
<gene>
    <name evidence="1" type="ORF">PADG_02768</name>
</gene>
<evidence type="ECO:0000313" key="2">
    <source>
        <dbReference type="Proteomes" id="UP000001628"/>
    </source>
</evidence>
<dbReference type="RefSeq" id="XP_010758124.1">
    <property type="nucleotide sequence ID" value="XM_010759822.1"/>
</dbReference>
<accession>C1G6G3</accession>
<reference evidence="1 2" key="1">
    <citation type="journal article" date="2011" name="PLoS Genet.">
        <title>Comparative genomic analysis of human fungal pathogens causing paracoccidioidomycosis.</title>
        <authorList>
            <person name="Desjardins C.A."/>
            <person name="Champion M.D."/>
            <person name="Holder J.W."/>
            <person name="Muszewska A."/>
            <person name="Goldberg J."/>
            <person name="Bailao A.M."/>
            <person name="Brigido M.M."/>
            <person name="Ferreira M.E."/>
            <person name="Garcia A.M."/>
            <person name="Grynberg M."/>
            <person name="Gujja S."/>
            <person name="Heiman D.I."/>
            <person name="Henn M.R."/>
            <person name="Kodira C.D."/>
            <person name="Leon-Narvaez H."/>
            <person name="Longo L.V."/>
            <person name="Ma L.J."/>
            <person name="Malavazi I."/>
            <person name="Matsuo A.L."/>
            <person name="Morais F.V."/>
            <person name="Pereira M."/>
            <person name="Rodriguez-Brito S."/>
            <person name="Sakthikumar S."/>
            <person name="Salem-Izacc S.M."/>
            <person name="Sykes S.M."/>
            <person name="Teixeira M.M."/>
            <person name="Vallejo M.C."/>
            <person name="Walter M.E."/>
            <person name="Yandava C."/>
            <person name="Young S."/>
            <person name="Zeng Q."/>
            <person name="Zucker J."/>
            <person name="Felipe M.S."/>
            <person name="Goldman G.H."/>
            <person name="Haas B.J."/>
            <person name="McEwen J.G."/>
            <person name="Nino-Vega G."/>
            <person name="Puccia R."/>
            <person name="San-Blas G."/>
            <person name="Soares C.M."/>
            <person name="Birren B.W."/>
            <person name="Cuomo C.A."/>
        </authorList>
    </citation>
    <scope>NUCLEOTIDE SEQUENCE [LARGE SCALE GENOMIC DNA]</scope>
    <source>
        <strain evidence="1 2">Pb18</strain>
    </source>
</reference>
<sequence>MEAKAQFPHKQSNDMHLTNSSCPQAQSGRLVVKRALALCRNNQPSQRKDKREQHYSLKVLCAQQPAPSSLNSHLHEPTFVGSVYPDVPDRTQFPTSQKLPRSRWKILRVLLGNQNCLKNKGLYKSRKKAGRVSQQRFDVVH</sequence>
<dbReference type="HOGENOM" id="CLU_1825871_0_0_1"/>
<dbReference type="GeneID" id="22582193"/>
<organism evidence="1 2">
    <name type="scientific">Paracoccidioides brasiliensis (strain Pb18)</name>
    <dbReference type="NCBI Taxonomy" id="502780"/>
    <lineage>
        <taxon>Eukaryota</taxon>
        <taxon>Fungi</taxon>
        <taxon>Dikarya</taxon>
        <taxon>Ascomycota</taxon>
        <taxon>Pezizomycotina</taxon>
        <taxon>Eurotiomycetes</taxon>
        <taxon>Eurotiomycetidae</taxon>
        <taxon>Onygenales</taxon>
        <taxon>Ajellomycetaceae</taxon>
        <taxon>Paracoccidioides</taxon>
    </lineage>
</organism>
<dbReference type="VEuPathDB" id="FungiDB:PADG_02768"/>
<dbReference type="EMBL" id="KN275959">
    <property type="protein sequence ID" value="EEH46670.2"/>
    <property type="molecule type" value="Genomic_DNA"/>
</dbReference>